<protein>
    <submittedName>
        <fullName evidence="1">Uncharacterized protein</fullName>
    </submittedName>
</protein>
<evidence type="ECO:0000313" key="2">
    <source>
        <dbReference type="Proteomes" id="UP000637788"/>
    </source>
</evidence>
<dbReference type="AlphaFoldDB" id="A0A917QJQ4"/>
<accession>A0A917QJQ4</accession>
<comment type="caution">
    <text evidence="1">The sequence shown here is derived from an EMBL/GenBank/DDBJ whole genome shotgun (WGS) entry which is preliminary data.</text>
</comment>
<sequence>MLRPFFFGFEAAGTVGETGSGSFGGWCVIAPSEGAPGPNGEFWCDGTTGMPLVRVCPETFSPGPPA</sequence>
<dbReference type="EMBL" id="BMPQ01000002">
    <property type="protein sequence ID" value="GGK53784.1"/>
    <property type="molecule type" value="Genomic_DNA"/>
</dbReference>
<name>A0A917QJQ4_9ACTN</name>
<evidence type="ECO:0000313" key="1">
    <source>
        <dbReference type="EMBL" id="GGK53784.1"/>
    </source>
</evidence>
<dbReference type="Proteomes" id="UP000637788">
    <property type="component" value="Unassembled WGS sequence"/>
</dbReference>
<proteinExistence type="predicted"/>
<keyword evidence="2" id="KW-1185">Reference proteome</keyword>
<reference evidence="1" key="1">
    <citation type="journal article" date="2014" name="Int. J. Syst. Evol. Microbiol.">
        <title>Complete genome sequence of Corynebacterium casei LMG S-19264T (=DSM 44701T), isolated from a smear-ripened cheese.</title>
        <authorList>
            <consortium name="US DOE Joint Genome Institute (JGI-PGF)"/>
            <person name="Walter F."/>
            <person name="Albersmeier A."/>
            <person name="Kalinowski J."/>
            <person name="Ruckert C."/>
        </authorList>
    </citation>
    <scope>NUCLEOTIDE SEQUENCE</scope>
    <source>
        <strain evidence="1">JCM 3035</strain>
    </source>
</reference>
<organism evidence="1 2">
    <name type="scientific">Streptomyces flaveus</name>
    <dbReference type="NCBI Taxonomy" id="66370"/>
    <lineage>
        <taxon>Bacteria</taxon>
        <taxon>Bacillati</taxon>
        <taxon>Actinomycetota</taxon>
        <taxon>Actinomycetes</taxon>
        <taxon>Kitasatosporales</taxon>
        <taxon>Streptomycetaceae</taxon>
        <taxon>Streptomyces</taxon>
        <taxon>Streptomyces aurantiacus group</taxon>
    </lineage>
</organism>
<reference evidence="1" key="2">
    <citation type="submission" date="2020-09" db="EMBL/GenBank/DDBJ databases">
        <authorList>
            <person name="Sun Q."/>
            <person name="Ohkuma M."/>
        </authorList>
    </citation>
    <scope>NUCLEOTIDE SEQUENCE</scope>
    <source>
        <strain evidence="1">JCM 3035</strain>
    </source>
</reference>
<gene>
    <name evidence="1" type="ORF">GCM10010094_12760</name>
</gene>